<dbReference type="AlphaFoldDB" id="A0AAN6QFH4"/>
<dbReference type="InterPro" id="IPR030185">
    <property type="entry name" value="Mae1"/>
</dbReference>
<feature type="transmembrane region" description="Helical" evidence="6">
    <location>
        <begin position="83"/>
        <end position="103"/>
    </location>
</feature>
<accession>A0AAN6QFH4</accession>
<feature type="transmembrane region" description="Helical" evidence="6">
    <location>
        <begin position="390"/>
        <end position="412"/>
    </location>
</feature>
<sequence length="439" mass="48174">MGPAVLQPDRASEPTEGGESPSNGVAQPEVPGNTRDRLEHFTFAWYTVVMSTFGVSLTMAATLKFEPFATGSGWLNPVIKFTGLSLFFLAMVAFIFITITLLIRFLRYPKTRQPAFKRPREGISAATFLLSLAAMASSGVEYGRLFLPSDIQARLASVLHVAFWVYLGSTFLSSLAQYHWIFTAQDSWRLLTKDLSPGWIMPIFPVMLSGTFAAACVPSLKADQALRVLSAGLVGQGLGMMVAVFFNGAYLTRLVLLGLPHHRQAMFIAVGPPSFTCLALIGLAAEVPRILAELGGGHIYGGIERGFMGLMLTPSKLQVLAAGVKLLAVYASLFLWGLSFWFLGISLVALYPELPEKEFRLSWWSFVFPNVGFVLSTLKMGAALGSDGLSWFRVAMSGLLFLVWLFVFYRCIRGVVKREIVREGRDEDHVEQPAPVPTP</sequence>
<reference evidence="7" key="1">
    <citation type="journal article" date="2023" name="Mol. Phylogenet. Evol.">
        <title>Genome-scale phylogeny and comparative genomics of the fungal order Sordariales.</title>
        <authorList>
            <person name="Hensen N."/>
            <person name="Bonometti L."/>
            <person name="Westerberg I."/>
            <person name="Brannstrom I.O."/>
            <person name="Guillou S."/>
            <person name="Cros-Aarteil S."/>
            <person name="Calhoun S."/>
            <person name="Haridas S."/>
            <person name="Kuo A."/>
            <person name="Mondo S."/>
            <person name="Pangilinan J."/>
            <person name="Riley R."/>
            <person name="LaButti K."/>
            <person name="Andreopoulos B."/>
            <person name="Lipzen A."/>
            <person name="Chen C."/>
            <person name="Yan M."/>
            <person name="Daum C."/>
            <person name="Ng V."/>
            <person name="Clum A."/>
            <person name="Steindorff A."/>
            <person name="Ohm R.A."/>
            <person name="Martin F."/>
            <person name="Silar P."/>
            <person name="Natvig D.O."/>
            <person name="Lalanne C."/>
            <person name="Gautier V."/>
            <person name="Ament-Velasquez S.L."/>
            <person name="Kruys A."/>
            <person name="Hutchinson M.I."/>
            <person name="Powell A.J."/>
            <person name="Barry K."/>
            <person name="Miller A.N."/>
            <person name="Grigoriev I.V."/>
            <person name="Debuchy R."/>
            <person name="Gladieux P."/>
            <person name="Hiltunen Thoren M."/>
            <person name="Johannesson H."/>
        </authorList>
    </citation>
    <scope>NUCLEOTIDE SEQUENCE</scope>
    <source>
        <strain evidence="7">CBS 508.74</strain>
    </source>
</reference>
<evidence type="ECO:0000256" key="4">
    <source>
        <dbReference type="ARBA" id="ARBA00023136"/>
    </source>
</evidence>
<feature type="transmembrane region" description="Helical" evidence="6">
    <location>
        <begin position="123"/>
        <end position="143"/>
    </location>
</feature>
<feature type="region of interest" description="Disordered" evidence="5">
    <location>
        <begin position="1"/>
        <end position="31"/>
    </location>
</feature>
<dbReference type="Gene3D" id="1.50.10.150">
    <property type="entry name" value="Voltage-dependent anion channel"/>
    <property type="match status" value="1"/>
</dbReference>
<evidence type="ECO:0000256" key="6">
    <source>
        <dbReference type="SAM" id="Phobius"/>
    </source>
</evidence>
<comment type="caution">
    <text evidence="7">The sequence shown here is derived from an EMBL/GenBank/DDBJ whole genome shotgun (WGS) entry which is preliminary data.</text>
</comment>
<dbReference type="CDD" id="cd09317">
    <property type="entry name" value="TDT_Mae1_like"/>
    <property type="match status" value="1"/>
</dbReference>
<feature type="transmembrane region" description="Helical" evidence="6">
    <location>
        <begin position="327"/>
        <end position="351"/>
    </location>
</feature>
<dbReference type="GO" id="GO:0016020">
    <property type="term" value="C:membrane"/>
    <property type="evidence" value="ECO:0007669"/>
    <property type="project" value="UniProtKB-SubCell"/>
</dbReference>
<evidence type="ECO:0000256" key="2">
    <source>
        <dbReference type="ARBA" id="ARBA00022692"/>
    </source>
</evidence>
<protein>
    <recommendedName>
        <fullName evidence="9">Malic acid transport protein</fullName>
    </recommendedName>
</protein>
<dbReference type="PANTHER" id="PTHR31162:SF0">
    <property type="entry name" value="MALIC ACID TRANSPORT PROTEIN"/>
    <property type="match status" value="1"/>
</dbReference>
<dbReference type="Pfam" id="PF03595">
    <property type="entry name" value="SLAC1"/>
    <property type="match status" value="1"/>
</dbReference>
<proteinExistence type="predicted"/>
<feature type="transmembrane region" description="Helical" evidence="6">
    <location>
        <begin position="363"/>
        <end position="384"/>
    </location>
</feature>
<keyword evidence="2 6" id="KW-0812">Transmembrane</keyword>
<dbReference type="EMBL" id="MU853369">
    <property type="protein sequence ID" value="KAK4107809.1"/>
    <property type="molecule type" value="Genomic_DNA"/>
</dbReference>
<evidence type="ECO:0000256" key="5">
    <source>
        <dbReference type="SAM" id="MobiDB-lite"/>
    </source>
</evidence>
<name>A0AAN6QFH4_9PEZI</name>
<feature type="transmembrane region" description="Helical" evidence="6">
    <location>
        <begin position="240"/>
        <end position="259"/>
    </location>
</feature>
<evidence type="ECO:0000313" key="7">
    <source>
        <dbReference type="EMBL" id="KAK4107809.1"/>
    </source>
</evidence>
<organism evidence="7 8">
    <name type="scientific">Canariomyces notabilis</name>
    <dbReference type="NCBI Taxonomy" id="2074819"/>
    <lineage>
        <taxon>Eukaryota</taxon>
        <taxon>Fungi</taxon>
        <taxon>Dikarya</taxon>
        <taxon>Ascomycota</taxon>
        <taxon>Pezizomycotina</taxon>
        <taxon>Sordariomycetes</taxon>
        <taxon>Sordariomycetidae</taxon>
        <taxon>Sordariales</taxon>
        <taxon>Chaetomiaceae</taxon>
        <taxon>Canariomyces</taxon>
    </lineage>
</organism>
<dbReference type="Proteomes" id="UP001302812">
    <property type="component" value="Unassembled WGS sequence"/>
</dbReference>
<reference evidence="7" key="2">
    <citation type="submission" date="2023-05" db="EMBL/GenBank/DDBJ databases">
        <authorList>
            <consortium name="Lawrence Berkeley National Laboratory"/>
            <person name="Steindorff A."/>
            <person name="Hensen N."/>
            <person name="Bonometti L."/>
            <person name="Westerberg I."/>
            <person name="Brannstrom I.O."/>
            <person name="Guillou S."/>
            <person name="Cros-Aarteil S."/>
            <person name="Calhoun S."/>
            <person name="Haridas S."/>
            <person name="Kuo A."/>
            <person name="Mondo S."/>
            <person name="Pangilinan J."/>
            <person name="Riley R."/>
            <person name="Labutti K."/>
            <person name="Andreopoulos B."/>
            <person name="Lipzen A."/>
            <person name="Chen C."/>
            <person name="Yanf M."/>
            <person name="Daum C."/>
            <person name="Ng V."/>
            <person name="Clum A."/>
            <person name="Ohm R."/>
            <person name="Martin F."/>
            <person name="Silar P."/>
            <person name="Natvig D."/>
            <person name="Lalanne C."/>
            <person name="Gautier V."/>
            <person name="Ament-Velasquez S.L."/>
            <person name="Kruys A."/>
            <person name="Hutchinson M.I."/>
            <person name="Powell A.J."/>
            <person name="Barry K."/>
            <person name="Miller A.N."/>
            <person name="Grigoriev I.V."/>
            <person name="Debuchy R."/>
            <person name="Gladieux P."/>
            <person name="Thoren M.H."/>
            <person name="Johannesson H."/>
        </authorList>
    </citation>
    <scope>NUCLEOTIDE SEQUENCE</scope>
    <source>
        <strain evidence="7">CBS 508.74</strain>
    </source>
</reference>
<evidence type="ECO:0000313" key="8">
    <source>
        <dbReference type="Proteomes" id="UP001302812"/>
    </source>
</evidence>
<feature type="transmembrane region" description="Helical" evidence="6">
    <location>
        <begin position="155"/>
        <end position="178"/>
    </location>
</feature>
<evidence type="ECO:0008006" key="9">
    <source>
        <dbReference type="Google" id="ProtNLM"/>
    </source>
</evidence>
<dbReference type="InterPro" id="IPR038665">
    <property type="entry name" value="Voltage-dep_anion_channel_sf"/>
</dbReference>
<evidence type="ECO:0000256" key="3">
    <source>
        <dbReference type="ARBA" id="ARBA00022989"/>
    </source>
</evidence>
<keyword evidence="4 6" id="KW-0472">Membrane</keyword>
<gene>
    <name evidence="7" type="ORF">N656DRAFT_719470</name>
</gene>
<dbReference type="GeneID" id="89936493"/>
<comment type="subcellular location">
    <subcellularLocation>
        <location evidence="1">Membrane</location>
        <topology evidence="1">Multi-pass membrane protein</topology>
    </subcellularLocation>
</comment>
<dbReference type="PANTHER" id="PTHR31162">
    <property type="entry name" value="MALIC ACID TRANSPORT PROTEIN-RELATED"/>
    <property type="match status" value="1"/>
</dbReference>
<dbReference type="RefSeq" id="XP_064665379.1">
    <property type="nucleotide sequence ID" value="XM_064812368.1"/>
</dbReference>
<keyword evidence="3 6" id="KW-1133">Transmembrane helix</keyword>
<feature type="transmembrane region" description="Helical" evidence="6">
    <location>
        <begin position="43"/>
        <end position="63"/>
    </location>
</feature>
<evidence type="ECO:0000256" key="1">
    <source>
        <dbReference type="ARBA" id="ARBA00004141"/>
    </source>
</evidence>
<keyword evidence="8" id="KW-1185">Reference proteome</keyword>
<dbReference type="InterPro" id="IPR004695">
    <property type="entry name" value="SLAC1/Mae1/Ssu1/TehA"/>
</dbReference>
<feature type="transmembrane region" description="Helical" evidence="6">
    <location>
        <begin position="199"/>
        <end position="220"/>
    </location>
</feature>
<feature type="transmembrane region" description="Helical" evidence="6">
    <location>
        <begin position="266"/>
        <end position="285"/>
    </location>
</feature>
<dbReference type="GO" id="GO:0015140">
    <property type="term" value="F:malate transmembrane transporter activity"/>
    <property type="evidence" value="ECO:0007669"/>
    <property type="project" value="InterPro"/>
</dbReference>